<dbReference type="InterPro" id="IPR005039">
    <property type="entry name" value="Ant_C"/>
</dbReference>
<organism evidence="2 3">
    <name type="scientific">Ilyobacter polytropus (strain ATCC 51220 / DSM 2926 / LMG 16218 / CuHBu1)</name>
    <dbReference type="NCBI Taxonomy" id="572544"/>
    <lineage>
        <taxon>Bacteria</taxon>
        <taxon>Fusobacteriati</taxon>
        <taxon>Fusobacteriota</taxon>
        <taxon>Fusobacteriia</taxon>
        <taxon>Fusobacteriales</taxon>
        <taxon>Fusobacteriaceae</taxon>
        <taxon>Ilyobacter</taxon>
    </lineage>
</organism>
<dbReference type="HOGENOM" id="CLU_1048775_0_0_0"/>
<evidence type="ECO:0000313" key="2">
    <source>
        <dbReference type="EMBL" id="ADO83434.1"/>
    </source>
</evidence>
<dbReference type="Proteomes" id="UP000006875">
    <property type="component" value="Chromosome"/>
</dbReference>
<dbReference type="RefSeq" id="WP_013388101.1">
    <property type="nucleotide sequence ID" value="NC_014632.1"/>
</dbReference>
<dbReference type="Pfam" id="PF03374">
    <property type="entry name" value="ANT"/>
    <property type="match status" value="1"/>
</dbReference>
<feature type="domain" description="Antirepressor protein C-terminal" evidence="1">
    <location>
        <begin position="165"/>
        <end position="260"/>
    </location>
</feature>
<dbReference type="EMBL" id="CP002281">
    <property type="protein sequence ID" value="ADO83434.1"/>
    <property type="molecule type" value="Genomic_DNA"/>
</dbReference>
<dbReference type="eggNOG" id="COG3645">
    <property type="taxonomic scope" value="Bacteria"/>
</dbReference>
<evidence type="ECO:0000259" key="1">
    <source>
        <dbReference type="Pfam" id="PF03374"/>
    </source>
</evidence>
<reference evidence="2 3" key="1">
    <citation type="journal article" date="2010" name="Stand. Genomic Sci.">
        <title>Complete genome sequence of Ilyobacter polytropus type strain (CuHbu1).</title>
        <authorList>
            <person name="Sikorski J."/>
            <person name="Chertkov O."/>
            <person name="Lapidus A."/>
            <person name="Nolan M."/>
            <person name="Lucas S."/>
            <person name="Del Rio T.G."/>
            <person name="Tice H."/>
            <person name="Cheng J.F."/>
            <person name="Tapia R."/>
            <person name="Han C."/>
            <person name="Goodwin L."/>
            <person name="Pitluck S."/>
            <person name="Liolios K."/>
            <person name="Ivanova N."/>
            <person name="Mavromatis K."/>
            <person name="Mikhailova N."/>
            <person name="Pati A."/>
            <person name="Chen A."/>
            <person name="Palaniappan K."/>
            <person name="Land M."/>
            <person name="Hauser L."/>
            <person name="Chang Y.J."/>
            <person name="Jeffries C.D."/>
            <person name="Brambilla E."/>
            <person name="Yasawong M."/>
            <person name="Rohde M."/>
            <person name="Pukall R."/>
            <person name="Spring S."/>
            <person name="Goker M."/>
            <person name="Woyke T."/>
            <person name="Bristow J."/>
            <person name="Eisen J.A."/>
            <person name="Markowitz V."/>
            <person name="Hugenholtz P."/>
            <person name="Kyrpides N.C."/>
            <person name="Klenk H.P."/>
        </authorList>
    </citation>
    <scope>NUCLEOTIDE SEQUENCE [LARGE SCALE GENOMIC DNA]</scope>
    <source>
        <strain evidence="3">ATCC 51220 / DSM 2926 / LMG 16218 / CuHBu1</strain>
    </source>
</reference>
<name>E3H9P5_ILYPC</name>
<protein>
    <submittedName>
        <fullName evidence="2">Phage antirepressor protein</fullName>
    </submittedName>
</protein>
<keyword evidence="3" id="KW-1185">Reference proteome</keyword>
<sequence>MELQTYSMNSVTEKRAMDIISKVGSLAMIGEIGATKEMVADFFDVSERTIERVLEGNRRDFLMYGDYKKSKSDIKMQVTDKSVGSLLPKRISKINLFNRKHIMLFACHLGQTSDVAKKVIQYLIEVESSASKEDKVTAIFEQLIKWNELPESSRSTVYLQAINAIRESKGLIAFAESIEDTTSISINGFAKATYSTLELGQKKLFKELRFLHILNRKNIPYQYYISMGYFKVITHNIRGKVVHQPMLTGKGEVWLLNKMKDVLRK</sequence>
<gene>
    <name evidence="2" type="ordered locus">Ilyop_1661</name>
</gene>
<dbReference type="KEGG" id="ipo:Ilyop_1661"/>
<accession>E3H9P5</accession>
<dbReference type="AlphaFoldDB" id="E3H9P5"/>
<evidence type="ECO:0000313" key="3">
    <source>
        <dbReference type="Proteomes" id="UP000006875"/>
    </source>
</evidence>
<proteinExistence type="predicted"/>
<dbReference type="OrthoDB" id="72472at2"/>
<dbReference type="STRING" id="572544.Ilyop_1661"/>
<dbReference type="GO" id="GO:0003677">
    <property type="term" value="F:DNA binding"/>
    <property type="evidence" value="ECO:0007669"/>
    <property type="project" value="InterPro"/>
</dbReference>